<dbReference type="AlphaFoldDB" id="A0AA88LGP2"/>
<reference evidence="2" key="1">
    <citation type="submission" date="2023-07" db="EMBL/GenBank/DDBJ databases">
        <title>Chromosome-level genome assembly of Artemia franciscana.</title>
        <authorList>
            <person name="Jo E."/>
        </authorList>
    </citation>
    <scope>NUCLEOTIDE SEQUENCE</scope>
    <source>
        <tissue evidence="2">Whole body</tissue>
    </source>
</reference>
<feature type="region of interest" description="Disordered" evidence="1">
    <location>
        <begin position="1"/>
        <end position="36"/>
    </location>
</feature>
<name>A0AA88LGP2_ARTSF</name>
<organism evidence="2 3">
    <name type="scientific">Artemia franciscana</name>
    <name type="common">Brine shrimp</name>
    <name type="synonym">Artemia sanfranciscana</name>
    <dbReference type="NCBI Taxonomy" id="6661"/>
    <lineage>
        <taxon>Eukaryota</taxon>
        <taxon>Metazoa</taxon>
        <taxon>Ecdysozoa</taxon>
        <taxon>Arthropoda</taxon>
        <taxon>Crustacea</taxon>
        <taxon>Branchiopoda</taxon>
        <taxon>Anostraca</taxon>
        <taxon>Artemiidae</taxon>
        <taxon>Artemia</taxon>
    </lineage>
</organism>
<keyword evidence="3" id="KW-1185">Reference proteome</keyword>
<dbReference type="Gene3D" id="3.60.10.10">
    <property type="entry name" value="Endonuclease/exonuclease/phosphatase"/>
    <property type="match status" value="1"/>
</dbReference>
<comment type="caution">
    <text evidence="2">The sequence shown here is derived from an EMBL/GenBank/DDBJ whole genome shotgun (WGS) entry which is preliminary data.</text>
</comment>
<dbReference type="Proteomes" id="UP001187531">
    <property type="component" value="Unassembled WGS sequence"/>
</dbReference>
<accession>A0AA88LGP2</accession>
<evidence type="ECO:0000256" key="1">
    <source>
        <dbReference type="SAM" id="MobiDB-lite"/>
    </source>
</evidence>
<dbReference type="InterPro" id="IPR036691">
    <property type="entry name" value="Endo/exonu/phosph_ase_sf"/>
</dbReference>
<protein>
    <submittedName>
        <fullName evidence="2">Uncharacterized protein</fullName>
    </submittedName>
</protein>
<dbReference type="EMBL" id="JAVRJZ010000004">
    <property type="protein sequence ID" value="KAK2723701.1"/>
    <property type="molecule type" value="Genomic_DNA"/>
</dbReference>
<proteinExistence type="predicted"/>
<gene>
    <name evidence="2" type="ORF">QYM36_002144</name>
</gene>
<dbReference type="SUPFAM" id="SSF56219">
    <property type="entry name" value="DNase I-like"/>
    <property type="match status" value="1"/>
</dbReference>
<sequence>MIHAIVPSEAKGESQVAPHGEVWGAAGPENSHETPMDIEHSDITINTTASAVAEADKIRIIPDSRIGLIIPTKKLKVVSWDLRNCKAESTQILLANEMKKYGISICCLSKTRLNDTLTKSISLTDSETLKFYNSRPTDGSGLHGARFFLDPIAASSVISRQPVSITISTLRLKGRIRNATILSLYAPIRDIPDDAKGPFYFGLQRILDSVPGGEIL</sequence>
<evidence type="ECO:0000313" key="2">
    <source>
        <dbReference type="EMBL" id="KAK2723701.1"/>
    </source>
</evidence>
<evidence type="ECO:0000313" key="3">
    <source>
        <dbReference type="Proteomes" id="UP001187531"/>
    </source>
</evidence>